<protein>
    <submittedName>
        <fullName evidence="2">Uncharacterized protein</fullName>
    </submittedName>
</protein>
<accession>A0ABS8KDF0</accession>
<keyword evidence="1" id="KW-0472">Membrane</keyword>
<evidence type="ECO:0000313" key="2">
    <source>
        <dbReference type="EMBL" id="MCC8402479.1"/>
    </source>
</evidence>
<name>A0ABS8KDF0_9BURK</name>
<feature type="transmembrane region" description="Helical" evidence="1">
    <location>
        <begin position="316"/>
        <end position="347"/>
    </location>
</feature>
<proteinExistence type="predicted"/>
<dbReference type="RefSeq" id="WP_230561335.1">
    <property type="nucleotide sequence ID" value="NZ_JAJITC010000005.1"/>
</dbReference>
<feature type="transmembrane region" description="Helical" evidence="1">
    <location>
        <begin position="165"/>
        <end position="190"/>
    </location>
</feature>
<organism evidence="2 3">
    <name type="scientific">Paraburkholderia translucens</name>
    <dbReference type="NCBI Taxonomy" id="2886945"/>
    <lineage>
        <taxon>Bacteria</taxon>
        <taxon>Pseudomonadati</taxon>
        <taxon>Pseudomonadota</taxon>
        <taxon>Betaproteobacteria</taxon>
        <taxon>Burkholderiales</taxon>
        <taxon>Burkholderiaceae</taxon>
        <taxon>Paraburkholderia</taxon>
    </lineage>
</organism>
<comment type="caution">
    <text evidence="2">The sequence shown here is derived from an EMBL/GenBank/DDBJ whole genome shotgun (WGS) entry which is preliminary data.</text>
</comment>
<evidence type="ECO:0000313" key="3">
    <source>
        <dbReference type="Proteomes" id="UP001430614"/>
    </source>
</evidence>
<evidence type="ECO:0000256" key="1">
    <source>
        <dbReference type="SAM" id="Phobius"/>
    </source>
</evidence>
<gene>
    <name evidence="2" type="ORF">LJ655_11360</name>
</gene>
<feature type="transmembrane region" description="Helical" evidence="1">
    <location>
        <begin position="275"/>
        <end position="296"/>
    </location>
</feature>
<feature type="transmembrane region" description="Helical" evidence="1">
    <location>
        <begin position="202"/>
        <end position="220"/>
    </location>
</feature>
<feature type="transmembrane region" description="Helical" evidence="1">
    <location>
        <begin position="246"/>
        <end position="268"/>
    </location>
</feature>
<reference evidence="2 3" key="1">
    <citation type="submission" date="2021-11" db="EMBL/GenBank/DDBJ databases">
        <authorList>
            <person name="Oh E.-T."/>
            <person name="Kim S.-B."/>
        </authorList>
    </citation>
    <scope>NUCLEOTIDE SEQUENCE [LARGE SCALE GENOMIC DNA]</scope>
    <source>
        <strain evidence="2 3">MMS20-SJTN17</strain>
    </source>
</reference>
<sequence length="384" mass="42500">MKITNHRARGAVVFLVAFVIIWTRATTRLEHGFLWAEDAPIFILQAHQLGLRAILTNYAGYLHLVPRLIAEAQRAIVPFSATPYFFVWCCAAITSGICAYIAFALRQITPVAAAFMGLAPVLAPQNGEVLLSITYLQWFLLPALLVLLWEAVFESQGRRSLPRAIAVALLALTGPFGVLLVPIVSIAIALRRLRSRAASINWPILATYFVAVAVQTIVMLRNPQPPKGVHDIPWVTWMIQAMFTDFLPSVIATTTAGYLFAALVIGVCALSRTRLVFACLLYLGVLIWGLGVTRVAPAVQIAWFATGARYVYPWGIFMLWTLTLSIVTTRITLLKPVAAVLIFLILLASGERFEAQLLQQWEIQSNATSYHVTVPPGWSIDFER</sequence>
<feature type="transmembrane region" description="Helical" evidence="1">
    <location>
        <begin position="135"/>
        <end position="153"/>
    </location>
</feature>
<feature type="transmembrane region" description="Helical" evidence="1">
    <location>
        <begin position="81"/>
        <end position="102"/>
    </location>
</feature>
<keyword evidence="3" id="KW-1185">Reference proteome</keyword>
<dbReference type="EMBL" id="JAJITC010000005">
    <property type="protein sequence ID" value="MCC8402479.1"/>
    <property type="molecule type" value="Genomic_DNA"/>
</dbReference>
<keyword evidence="1" id="KW-0812">Transmembrane</keyword>
<keyword evidence="1" id="KW-1133">Transmembrane helix</keyword>
<dbReference type="Proteomes" id="UP001430614">
    <property type="component" value="Unassembled WGS sequence"/>
</dbReference>